<dbReference type="PANTHER" id="PTHR32268">
    <property type="entry name" value="HOMOSERINE O-ACETYLTRANSFERASE"/>
    <property type="match status" value="1"/>
</dbReference>
<comment type="caution">
    <text evidence="2">Lacks conserved residue(s) required for the propagation of feature annotation.</text>
</comment>
<keyword evidence="2" id="KW-0028">Amino-acid biosynthesis</keyword>
<feature type="active site" evidence="2">
    <location>
        <position position="348"/>
    </location>
</feature>
<protein>
    <recommendedName>
        <fullName evidence="2">Homoserine O-acetyltransferase</fullName>
        <shortName evidence="2">HAT</shortName>
        <ecNumber evidence="2">2.3.1.31</ecNumber>
    </recommendedName>
    <alternativeName>
        <fullName evidence="2">Homoserine transacetylase</fullName>
        <shortName evidence="2">HTA</shortName>
    </alternativeName>
</protein>
<dbReference type="NCBIfam" id="NF001209">
    <property type="entry name" value="PRK00175.1"/>
    <property type="match status" value="1"/>
</dbReference>
<dbReference type="InterPro" id="IPR029058">
    <property type="entry name" value="AB_hydrolase_fold"/>
</dbReference>
<dbReference type="EMBL" id="JANLCM010000002">
    <property type="protein sequence ID" value="MCS5719246.1"/>
    <property type="molecule type" value="Genomic_DNA"/>
</dbReference>
<comment type="catalytic activity">
    <reaction evidence="2">
        <text>L-homoserine + acetyl-CoA = O-acetyl-L-homoserine + CoA</text>
        <dbReference type="Rhea" id="RHEA:13701"/>
        <dbReference type="ChEBI" id="CHEBI:57287"/>
        <dbReference type="ChEBI" id="CHEBI:57288"/>
        <dbReference type="ChEBI" id="CHEBI:57476"/>
        <dbReference type="ChEBI" id="CHEBI:57716"/>
        <dbReference type="EC" id="2.3.1.31"/>
    </reaction>
</comment>
<reference evidence="4" key="1">
    <citation type="submission" date="2022-08" db="EMBL/GenBank/DDBJ databases">
        <authorList>
            <person name="Deng Y."/>
            <person name="Han X.-F."/>
            <person name="Zhang Y.-Q."/>
        </authorList>
    </citation>
    <scope>NUCLEOTIDE SEQUENCE</scope>
    <source>
        <strain evidence="4">CPCC 205763</strain>
    </source>
</reference>
<feature type="domain" description="AB hydrolase-1" evidence="3">
    <location>
        <begin position="77"/>
        <end position="385"/>
    </location>
</feature>
<dbReference type="Proteomes" id="UP001165584">
    <property type="component" value="Unassembled WGS sequence"/>
</dbReference>
<dbReference type="PANTHER" id="PTHR32268:SF11">
    <property type="entry name" value="HOMOSERINE O-ACETYLTRANSFERASE"/>
    <property type="match status" value="1"/>
</dbReference>
<organism evidence="4 5">
    <name type="scientific">Herbiconiux aconitum</name>
    <dbReference type="NCBI Taxonomy" id="2970913"/>
    <lineage>
        <taxon>Bacteria</taxon>
        <taxon>Bacillati</taxon>
        <taxon>Actinomycetota</taxon>
        <taxon>Actinomycetes</taxon>
        <taxon>Micrococcales</taxon>
        <taxon>Microbacteriaceae</taxon>
        <taxon>Herbiconiux</taxon>
    </lineage>
</organism>
<evidence type="ECO:0000256" key="2">
    <source>
        <dbReference type="HAMAP-Rule" id="MF_00296"/>
    </source>
</evidence>
<dbReference type="GO" id="GO:0004414">
    <property type="term" value="F:homoserine O-acetyltransferase activity"/>
    <property type="evidence" value="ECO:0007669"/>
    <property type="project" value="UniProtKB-EC"/>
</dbReference>
<keyword evidence="2 4" id="KW-0012">Acyltransferase</keyword>
<keyword evidence="1 2" id="KW-0808">Transferase</keyword>
<comment type="caution">
    <text evidence="4">The sequence shown here is derived from an EMBL/GenBank/DDBJ whole genome shotgun (WGS) entry which is preliminary data.</text>
</comment>
<comment type="function">
    <text evidence="2">Transfers an acetyl group from acetyl-CoA to L-homoserine, forming acetyl-L-homoserine.</text>
</comment>
<name>A0ABT2GSQ6_9MICO</name>
<dbReference type="Pfam" id="PF00561">
    <property type="entry name" value="Abhydrolase_1"/>
    <property type="match status" value="1"/>
</dbReference>
<feature type="active site" evidence="2">
    <location>
        <position position="381"/>
    </location>
</feature>
<evidence type="ECO:0000313" key="4">
    <source>
        <dbReference type="EMBL" id="MCS5719246.1"/>
    </source>
</evidence>
<keyword evidence="5" id="KW-1185">Reference proteome</keyword>
<keyword evidence="2" id="KW-0963">Cytoplasm</keyword>
<evidence type="ECO:0000256" key="1">
    <source>
        <dbReference type="ARBA" id="ARBA00022679"/>
    </source>
</evidence>
<comment type="pathway">
    <text evidence="2">Amino-acid biosynthesis; L-methionine biosynthesis via de novo pathway; O-acetyl-L-homoserine from L-homoserine: step 1/1.</text>
</comment>
<dbReference type="HAMAP" id="MF_00296">
    <property type="entry name" value="MetX_acyltransf"/>
    <property type="match status" value="1"/>
</dbReference>
<comment type="subunit">
    <text evidence="2">Homodimer.</text>
</comment>
<dbReference type="Gene3D" id="3.40.50.1820">
    <property type="entry name" value="alpha/beta hydrolase"/>
    <property type="match status" value="1"/>
</dbReference>
<dbReference type="InterPro" id="IPR008220">
    <property type="entry name" value="HAT_MetX-like"/>
</dbReference>
<dbReference type="RefSeq" id="WP_259508747.1">
    <property type="nucleotide sequence ID" value="NZ_JANLCM010000002.1"/>
</dbReference>
<feature type="active site" description="Nucleophile" evidence="2">
    <location>
        <position position="182"/>
    </location>
</feature>
<proteinExistence type="inferred from homology"/>
<dbReference type="EC" id="2.3.1.31" evidence="2"/>
<gene>
    <name evidence="2" type="primary">metXA</name>
    <name evidence="4" type="ORF">N1027_13995</name>
</gene>
<sequence length="401" mass="43386">MDWQTNEDTVPSGFITEAQIRSVLGKPPASGAWREGDPVGRRKFADIGEFAFEHGEVVPHTHLAYQTYGTLSAARDNAILVLHALTGDSNLNHPAEPGHPTDGWWPGLVGPGLPIDTDRWFVVAPNMLGSCQGSTGPSSMAPDGAEWGARFPYTTIADQVRAQHGLAEVLGIDRWFAVVGGSMGGMQVLEWGVRYPDEVTRMAVIAAPATSSADQIALNSVQIQAIRADPLFHGGAYYDAPDGEGPHQGLALARRMALLNYRSPSELNDRFQRSWQSGISPLGGGGRFAVESYLDFHGNKFTRRFDANSYITLVEAMNSHDIGRGRAGVIPALESVTAQTLVIGIDSDRLFPVPDQELIAEHLPNNIDGDVPVVIESNFGHDGFLIEFDLVGREITRLLAI</sequence>
<comment type="subcellular location">
    <subcellularLocation>
        <location evidence="2">Cytoplasm</location>
    </subcellularLocation>
</comment>
<dbReference type="InterPro" id="IPR000073">
    <property type="entry name" value="AB_hydrolase_1"/>
</dbReference>
<evidence type="ECO:0000259" key="3">
    <source>
        <dbReference type="Pfam" id="PF00561"/>
    </source>
</evidence>
<dbReference type="PIRSF" id="PIRSF000443">
    <property type="entry name" value="Homoser_Ac_trans"/>
    <property type="match status" value="1"/>
</dbReference>
<dbReference type="NCBIfam" id="TIGR01392">
    <property type="entry name" value="homoserO_Ac_trn"/>
    <property type="match status" value="1"/>
</dbReference>
<comment type="similarity">
    <text evidence="2">Belongs to the AB hydrolase superfamily. MetX family.</text>
</comment>
<keyword evidence="2" id="KW-0486">Methionine biosynthesis</keyword>
<evidence type="ECO:0000313" key="5">
    <source>
        <dbReference type="Proteomes" id="UP001165584"/>
    </source>
</evidence>
<dbReference type="SUPFAM" id="SSF53474">
    <property type="entry name" value="alpha/beta-Hydrolases"/>
    <property type="match status" value="1"/>
</dbReference>
<feature type="binding site" evidence="2">
    <location>
        <position position="254"/>
    </location>
    <ligand>
        <name>substrate</name>
    </ligand>
</feature>
<feature type="binding site" evidence="2">
    <location>
        <position position="382"/>
    </location>
    <ligand>
        <name>substrate</name>
    </ligand>
</feature>
<accession>A0ABT2GSQ6</accession>